<gene>
    <name evidence="1" type="ORF">INP59_09285</name>
</gene>
<proteinExistence type="predicted"/>
<dbReference type="RefSeq" id="WP_193903598.1">
    <property type="nucleotide sequence ID" value="NZ_CP063450.1"/>
</dbReference>
<evidence type="ECO:0000313" key="1">
    <source>
        <dbReference type="EMBL" id="QOW00487.1"/>
    </source>
</evidence>
<evidence type="ECO:0000313" key="2">
    <source>
        <dbReference type="Proteomes" id="UP000593818"/>
    </source>
</evidence>
<reference evidence="1 2" key="1">
    <citation type="submission" date="2020-10" db="EMBL/GenBank/DDBJ databases">
        <title>Whole genome sequence of oil-degrading bacteria Rhodococcus pyridinivorans strain 5Ap.</title>
        <authorList>
            <person name="Akhremchuk A.E."/>
            <person name="Valentovich L.N."/>
            <person name="Charniauskaya M.I."/>
            <person name="Bukliarevich H.A."/>
            <person name="Titok M.A."/>
        </authorList>
    </citation>
    <scope>NUCLEOTIDE SEQUENCE [LARGE SCALE GENOMIC DNA]</scope>
    <source>
        <strain evidence="1 2">5Ap</strain>
    </source>
</reference>
<protein>
    <recommendedName>
        <fullName evidence="3">DUF3987 domain-containing protein</fullName>
    </recommendedName>
</protein>
<sequence>MTEPYGVPAWADDDYAVDIADLYLHLGIDPKLHHVRLLTQAPGGSFTHRIVSAGEVVDAATDHDRNVWSSLNLFTPGASGAVRDLRRLVAFALDLDVKDGGFDTFEDAWEFVTVTATDELGAEPVAVIFSGHGLQPVWKLERPVDLGKGSVETPQAWADAYAAVGGHLQRLAAEAGTRIDSAYGPERAWRVPGSLNLKEADNPVPATAWINDTLDRLTIARIREITAEVAERAAAVRADRPAPVPAGPVPDGGCTYVQRMVAGWASDRWPAGERHNRMHSAAIRLAAAERLACLDAAGVADAESTLRGVFLRSLAGARPDTVAHAEVARSLRDARTEVASWSDAKCRADLGDHTHGSGDSTPFDVELAALPVPEIGTDTGGGDDDPHDPALEEAVFGYSEITRHIRAYARYALISPWTALLAELARVALLTPWYVRLPALVGGSPASLNTITAFVGESGAGKSVSTGGSGALVLEPHADDRPYMFLPGEDIEDVLTARAVGSGPAVARLYVRTEKRPHPSDPKQQITEIVQHRRSVWLAWSEVDTFLALLNHKAATISADERIKWDGGLLGATVKTEHLNLTVEPGTYRGVTTVNIQPARATEILALRDGGFTQRVVWCSADDPNAPEEDDESEVPRLPVHLPAWHTADRQLNPPPGSDHPPVEFTVADAVRAEIRRARRAQTRRAPDALLGIDAHRNLCRLKVAALIAAMHGCRHVGEDVWALAGRIMDHSDRVRGGVEALLRERTRAAHRERGVAAALAGEVEETVRSETIETAAARVRSYLERQGRSVTVGEIGSFLGSRHRKHTTAAVELLVRDGSVLEELSGSVKRYRLAPGVVE</sequence>
<dbReference type="Proteomes" id="UP000593818">
    <property type="component" value="Chromosome"/>
</dbReference>
<keyword evidence="2" id="KW-1185">Reference proteome</keyword>
<dbReference type="AlphaFoldDB" id="A0A7M2XRI8"/>
<organism evidence="1 2">
    <name type="scientific">Rhodococcus pyridinivorans</name>
    <dbReference type="NCBI Taxonomy" id="103816"/>
    <lineage>
        <taxon>Bacteria</taxon>
        <taxon>Bacillati</taxon>
        <taxon>Actinomycetota</taxon>
        <taxon>Actinomycetes</taxon>
        <taxon>Mycobacteriales</taxon>
        <taxon>Nocardiaceae</taxon>
        <taxon>Rhodococcus</taxon>
    </lineage>
</organism>
<name>A0A7M2XRI8_9NOCA</name>
<accession>A0A7M2XRI8</accession>
<evidence type="ECO:0008006" key="3">
    <source>
        <dbReference type="Google" id="ProtNLM"/>
    </source>
</evidence>
<dbReference type="EMBL" id="CP063450">
    <property type="protein sequence ID" value="QOW00487.1"/>
    <property type="molecule type" value="Genomic_DNA"/>
</dbReference>